<reference evidence="2" key="1">
    <citation type="submission" date="2024-07" db="EMBL/GenBank/DDBJ databases">
        <authorList>
            <person name="Li X.-J."/>
            <person name="Wang X."/>
        </authorList>
    </citation>
    <scope>NUCLEOTIDE SEQUENCE</scope>
    <source>
        <strain evidence="2">HSP-342</strain>
    </source>
</reference>
<dbReference type="AlphaFoldDB" id="A0AB39VB78"/>
<feature type="transmembrane region" description="Helical" evidence="1">
    <location>
        <begin position="102"/>
        <end position="120"/>
    </location>
</feature>
<keyword evidence="1" id="KW-0812">Transmembrane</keyword>
<feature type="transmembrane region" description="Helical" evidence="1">
    <location>
        <begin position="126"/>
        <end position="142"/>
    </location>
</feature>
<gene>
    <name evidence="2" type="ORF">AB8B23_00140</name>
</gene>
<evidence type="ECO:0000256" key="1">
    <source>
        <dbReference type="SAM" id="Phobius"/>
    </source>
</evidence>
<protein>
    <submittedName>
        <fullName evidence="2">Uncharacterized protein</fullName>
    </submittedName>
</protein>
<feature type="transmembrane region" description="Helical" evidence="1">
    <location>
        <begin position="36"/>
        <end position="59"/>
    </location>
</feature>
<name>A0AB39VB78_9FUSO</name>
<keyword evidence="1" id="KW-1133">Transmembrane helix</keyword>
<feature type="transmembrane region" description="Helical" evidence="1">
    <location>
        <begin position="171"/>
        <end position="195"/>
    </location>
</feature>
<evidence type="ECO:0000313" key="2">
    <source>
        <dbReference type="EMBL" id="XDU64636.1"/>
    </source>
</evidence>
<feature type="transmembrane region" description="Helical" evidence="1">
    <location>
        <begin position="207"/>
        <end position="226"/>
    </location>
</feature>
<dbReference type="RefSeq" id="WP_369712939.1">
    <property type="nucleotide sequence ID" value="NZ_CP165646.1"/>
</dbReference>
<sequence>MEELREVLKTEDLTQTEYQGRTFEVLIKSFKTHKKFLFPAFVLFGINGYVLKNFIVFHTISKEELITSFLITVAIEFILSLFQNSVISKIRGKNELDKTNLIFKSIVLSIIMTSINFSILMMSNNLASSIITIVLALCFSYFRQVYLSRDLNFFESIEENFKLLDGNRKRIIIPFIVVNIIFYILSFIFLVFAVIIGNYSTDASSELMVIVILVLFKLADGINEFYRKILASIIFLNVEDNQ</sequence>
<dbReference type="EMBL" id="CP165646">
    <property type="protein sequence ID" value="XDU64636.1"/>
    <property type="molecule type" value="Genomic_DNA"/>
</dbReference>
<dbReference type="KEGG" id="lmes:AB8B23_00140"/>
<accession>A0AB39VB78</accession>
<keyword evidence="1" id="KW-0472">Membrane</keyword>
<organism evidence="2">
    <name type="scientific">Leptotrichia mesophila</name>
    <dbReference type="NCBI Taxonomy" id="3239303"/>
    <lineage>
        <taxon>Bacteria</taxon>
        <taxon>Fusobacteriati</taxon>
        <taxon>Fusobacteriota</taxon>
        <taxon>Fusobacteriia</taxon>
        <taxon>Fusobacteriales</taxon>
        <taxon>Leptotrichiaceae</taxon>
        <taxon>Leptotrichia</taxon>
    </lineage>
</organism>
<proteinExistence type="predicted"/>
<feature type="transmembrane region" description="Helical" evidence="1">
    <location>
        <begin position="65"/>
        <end position="82"/>
    </location>
</feature>